<dbReference type="EMBL" id="UINC01111664">
    <property type="protein sequence ID" value="SVC80041.1"/>
    <property type="molecule type" value="Genomic_DNA"/>
</dbReference>
<dbReference type="Gene3D" id="3.40.50.720">
    <property type="entry name" value="NAD(P)-binding Rossmann-like Domain"/>
    <property type="match status" value="1"/>
</dbReference>
<dbReference type="InterPro" id="IPR001509">
    <property type="entry name" value="Epimerase_deHydtase"/>
</dbReference>
<dbReference type="CDD" id="cd08946">
    <property type="entry name" value="SDR_e"/>
    <property type="match status" value="1"/>
</dbReference>
<protein>
    <recommendedName>
        <fullName evidence="2">NAD-dependent epimerase/dehydratase domain-containing protein</fullName>
    </recommendedName>
</protein>
<dbReference type="SUPFAM" id="SSF51735">
    <property type="entry name" value="NAD(P)-binding Rossmann-fold domains"/>
    <property type="match status" value="1"/>
</dbReference>
<evidence type="ECO:0000259" key="2">
    <source>
        <dbReference type="Pfam" id="PF01370"/>
    </source>
</evidence>
<feature type="domain" description="NAD-dependent epimerase/dehydratase" evidence="2">
    <location>
        <begin position="7"/>
        <end position="209"/>
    </location>
</feature>
<dbReference type="AlphaFoldDB" id="A0A382Q719"/>
<name>A0A382Q719_9ZZZZ</name>
<evidence type="ECO:0000256" key="1">
    <source>
        <dbReference type="ARBA" id="ARBA00007637"/>
    </source>
</evidence>
<dbReference type="Pfam" id="PF01370">
    <property type="entry name" value="Epimerase"/>
    <property type="match status" value="1"/>
</dbReference>
<sequence length="310" mass="34600">MNKSKRVLVVGGSGFIGSHVADQLSHAGYKVHIFDKVQSRWINEDQDITVGDHLDQSLINSLVSKSDLVYHFASIADIAEANLDPVEAVKQNILATTYLLDSCAKADVKRFIFASSLYIYSNHGGVYKSTKLASESLIEDYQKLKGLEYTILRFGSLYGPRANKFNWVHNAIWQALTEGSIERDGDGQEVRDYIHVLDAAKASVDVLDDKFKNKSVLLTGSPSIQVKDLMLMIKAILGDKISLNFHDDKIKGHYGLTPYAFRPKIAEKYTSHTQIDLGQGLLDTIFEVYKSLDEAGEKIAFDFDVEENSN</sequence>
<reference evidence="3" key="1">
    <citation type="submission" date="2018-05" db="EMBL/GenBank/DDBJ databases">
        <authorList>
            <person name="Lanie J.A."/>
            <person name="Ng W.-L."/>
            <person name="Kazmierczak K.M."/>
            <person name="Andrzejewski T.M."/>
            <person name="Davidsen T.M."/>
            <person name="Wayne K.J."/>
            <person name="Tettelin H."/>
            <person name="Glass J.I."/>
            <person name="Rusch D."/>
            <person name="Podicherti R."/>
            <person name="Tsui H.-C.T."/>
            <person name="Winkler M.E."/>
        </authorList>
    </citation>
    <scope>NUCLEOTIDE SEQUENCE</scope>
</reference>
<dbReference type="PANTHER" id="PTHR43000">
    <property type="entry name" value="DTDP-D-GLUCOSE 4,6-DEHYDRATASE-RELATED"/>
    <property type="match status" value="1"/>
</dbReference>
<dbReference type="InterPro" id="IPR036291">
    <property type="entry name" value="NAD(P)-bd_dom_sf"/>
</dbReference>
<gene>
    <name evidence="3" type="ORF">METZ01_LOCUS332895</name>
</gene>
<comment type="similarity">
    <text evidence="1">Belongs to the NAD(P)-dependent epimerase/dehydratase family.</text>
</comment>
<organism evidence="3">
    <name type="scientific">marine metagenome</name>
    <dbReference type="NCBI Taxonomy" id="408172"/>
    <lineage>
        <taxon>unclassified sequences</taxon>
        <taxon>metagenomes</taxon>
        <taxon>ecological metagenomes</taxon>
    </lineage>
</organism>
<proteinExistence type="inferred from homology"/>
<evidence type="ECO:0000313" key="3">
    <source>
        <dbReference type="EMBL" id="SVC80041.1"/>
    </source>
</evidence>
<accession>A0A382Q719</accession>